<dbReference type="EMBL" id="JAIWYP010000002">
    <property type="protein sequence ID" value="KAH3871943.1"/>
    <property type="molecule type" value="Genomic_DNA"/>
</dbReference>
<dbReference type="AlphaFoldDB" id="A0A9D4M867"/>
<keyword evidence="2" id="KW-1185">Reference proteome</keyword>
<accession>A0A9D4M867</accession>
<reference evidence="1" key="2">
    <citation type="submission" date="2020-11" db="EMBL/GenBank/DDBJ databases">
        <authorList>
            <person name="McCartney M.A."/>
            <person name="Auch B."/>
            <person name="Kono T."/>
            <person name="Mallez S."/>
            <person name="Becker A."/>
            <person name="Gohl D.M."/>
            <person name="Silverstein K.A.T."/>
            <person name="Koren S."/>
            <person name="Bechman K.B."/>
            <person name="Herman A."/>
            <person name="Abrahante J.E."/>
            <person name="Garbe J."/>
        </authorList>
    </citation>
    <scope>NUCLEOTIDE SEQUENCE</scope>
    <source>
        <strain evidence="1">Duluth1</strain>
        <tissue evidence="1">Whole animal</tissue>
    </source>
</reference>
<dbReference type="Proteomes" id="UP000828390">
    <property type="component" value="Unassembled WGS sequence"/>
</dbReference>
<organism evidence="1 2">
    <name type="scientific">Dreissena polymorpha</name>
    <name type="common">Zebra mussel</name>
    <name type="synonym">Mytilus polymorpha</name>
    <dbReference type="NCBI Taxonomy" id="45954"/>
    <lineage>
        <taxon>Eukaryota</taxon>
        <taxon>Metazoa</taxon>
        <taxon>Spiralia</taxon>
        <taxon>Lophotrochozoa</taxon>
        <taxon>Mollusca</taxon>
        <taxon>Bivalvia</taxon>
        <taxon>Autobranchia</taxon>
        <taxon>Heteroconchia</taxon>
        <taxon>Euheterodonta</taxon>
        <taxon>Imparidentia</taxon>
        <taxon>Neoheterodontei</taxon>
        <taxon>Myida</taxon>
        <taxon>Dreissenoidea</taxon>
        <taxon>Dreissenidae</taxon>
        <taxon>Dreissena</taxon>
    </lineage>
</organism>
<reference evidence="1" key="1">
    <citation type="journal article" date="2019" name="bioRxiv">
        <title>The Genome of the Zebra Mussel, Dreissena polymorpha: A Resource for Invasive Species Research.</title>
        <authorList>
            <person name="McCartney M.A."/>
            <person name="Auch B."/>
            <person name="Kono T."/>
            <person name="Mallez S."/>
            <person name="Zhang Y."/>
            <person name="Obille A."/>
            <person name="Becker A."/>
            <person name="Abrahante J.E."/>
            <person name="Garbe J."/>
            <person name="Badalamenti J.P."/>
            <person name="Herman A."/>
            <person name="Mangelson H."/>
            <person name="Liachko I."/>
            <person name="Sullivan S."/>
            <person name="Sone E.D."/>
            <person name="Koren S."/>
            <person name="Silverstein K.A.T."/>
            <person name="Beckman K.B."/>
            <person name="Gohl D.M."/>
        </authorList>
    </citation>
    <scope>NUCLEOTIDE SEQUENCE</scope>
    <source>
        <strain evidence="1">Duluth1</strain>
        <tissue evidence="1">Whole animal</tissue>
    </source>
</reference>
<sequence length="93" mass="10693">MDRQYLISLNPARSEPTALPARYISQCESLSCCRCGDQFHGRHFCKALSIMCYKSRNYGHYAGCCKTTRLHQNKPTPEFRILNTNQVNCVMQS</sequence>
<proteinExistence type="predicted"/>
<evidence type="ECO:0000313" key="1">
    <source>
        <dbReference type="EMBL" id="KAH3871943.1"/>
    </source>
</evidence>
<protein>
    <submittedName>
        <fullName evidence="1">Uncharacterized protein</fullName>
    </submittedName>
</protein>
<evidence type="ECO:0000313" key="2">
    <source>
        <dbReference type="Proteomes" id="UP000828390"/>
    </source>
</evidence>
<name>A0A9D4M867_DREPO</name>
<gene>
    <name evidence="1" type="ORF">DPMN_035158</name>
</gene>
<comment type="caution">
    <text evidence="1">The sequence shown here is derived from an EMBL/GenBank/DDBJ whole genome shotgun (WGS) entry which is preliminary data.</text>
</comment>